<dbReference type="EMBL" id="JAWZSR010000003">
    <property type="protein sequence ID" value="MDX8045622.1"/>
    <property type="molecule type" value="Genomic_DNA"/>
</dbReference>
<evidence type="ECO:0000313" key="2">
    <source>
        <dbReference type="Proteomes" id="UP001277972"/>
    </source>
</evidence>
<reference evidence="1" key="1">
    <citation type="submission" date="2023-11" db="EMBL/GenBank/DDBJ databases">
        <title>Gracilibacillus pellucida a moderately halophilic bacterium isolated from saline soil in Xinjiang province.</title>
        <authorList>
            <person name="Zhang Z."/>
            <person name="Tan F."/>
            <person name="Wang Y."/>
            <person name="Xia M."/>
        </authorList>
    </citation>
    <scope>NUCLEOTIDE SEQUENCE</scope>
    <source>
        <strain evidence="1">S3-1-1</strain>
    </source>
</reference>
<proteinExistence type="predicted"/>
<comment type="caution">
    <text evidence="1">The sequence shown here is derived from an EMBL/GenBank/DDBJ whole genome shotgun (WGS) entry which is preliminary data.</text>
</comment>
<evidence type="ECO:0000313" key="1">
    <source>
        <dbReference type="EMBL" id="MDX8045622.1"/>
    </source>
</evidence>
<dbReference type="Proteomes" id="UP001277972">
    <property type="component" value="Unassembled WGS sequence"/>
</dbReference>
<gene>
    <name evidence="1" type="ORF">SH601_06435</name>
</gene>
<sequence>MIQTNRISLIDAIRGFSLLGILVANLLIFQYGIYGKDEIALFDVSAFDLAGYHFIKIFIEHSFMPIFAFVFGYSLILMTDKLTERGLPVKRYLFRRFLALIVFGYLHSYFLWEGDILLSYGLIGLFLLVFVKRKAKTILIWFVIFMSLFILLIGIGSIETEEEMEWYDAEAMNSYVTTSIDIYQGGTYQEIKDFRLNEDPLALEDEELLVTLLLMPIVQLPIFLLGIYAAKKEWLQQSKQNKSRYKHAFLWLLPIGLMMKLTPYVTSYVDFTEIGGIVLAIGYIFLFGYLYMMYQDSVLVRAFEQVGKLSLTNYIMQTVVCTFVFYGYGLGLFAQLGIGFAVCFGIVLFSLQVIFSKWYMNHFKQGPLERVMKVFVYLSFKSRPKAKRKDVAA</sequence>
<keyword evidence="2" id="KW-1185">Reference proteome</keyword>
<protein>
    <submittedName>
        <fullName evidence="1">DUF418 domain-containing protein</fullName>
    </submittedName>
</protein>
<accession>A0ACC6M3W8</accession>
<name>A0ACC6M3W8_9BACI</name>
<organism evidence="1 2">
    <name type="scientific">Gracilibacillus pellucidus</name>
    <dbReference type="NCBI Taxonomy" id="3095368"/>
    <lineage>
        <taxon>Bacteria</taxon>
        <taxon>Bacillati</taxon>
        <taxon>Bacillota</taxon>
        <taxon>Bacilli</taxon>
        <taxon>Bacillales</taxon>
        <taxon>Bacillaceae</taxon>
        <taxon>Gracilibacillus</taxon>
    </lineage>
</organism>